<keyword evidence="1" id="KW-0812">Transmembrane</keyword>
<evidence type="ECO:0000313" key="2">
    <source>
        <dbReference type="EMBL" id="OMH84361.1"/>
    </source>
</evidence>
<keyword evidence="3" id="KW-1185">Reference proteome</keyword>
<comment type="caution">
    <text evidence="2">The sequence shown here is derived from an EMBL/GenBank/DDBJ whole genome shotgun (WGS) entry which is preliminary data.</text>
</comment>
<accession>A0A1R1PTT6</accession>
<name>A0A1R1PTT6_ZANCU</name>
<dbReference type="Proteomes" id="UP000188320">
    <property type="component" value="Unassembled WGS sequence"/>
</dbReference>
<keyword evidence="1" id="KW-0472">Membrane</keyword>
<sequence>MPTQGNDNNEKISPFSVHVIVFFPVHSFDSLFIFLEDKRKGKAEFSLAFQKDHISIVSYIPVEISVNFKPMCPKKNTN</sequence>
<feature type="transmembrane region" description="Helical" evidence="1">
    <location>
        <begin position="15"/>
        <end position="35"/>
    </location>
</feature>
<protein>
    <submittedName>
        <fullName evidence="2">Uncharacterized protein</fullName>
    </submittedName>
</protein>
<evidence type="ECO:0000313" key="3">
    <source>
        <dbReference type="Proteomes" id="UP000188320"/>
    </source>
</evidence>
<keyword evidence="1" id="KW-1133">Transmembrane helix</keyword>
<proteinExistence type="predicted"/>
<evidence type="ECO:0000256" key="1">
    <source>
        <dbReference type="SAM" id="Phobius"/>
    </source>
</evidence>
<dbReference type="EMBL" id="LSSK01000208">
    <property type="protein sequence ID" value="OMH84361.1"/>
    <property type="molecule type" value="Genomic_DNA"/>
</dbReference>
<reference evidence="3" key="1">
    <citation type="submission" date="2017-01" db="EMBL/GenBank/DDBJ databases">
        <authorList>
            <person name="Wang Y."/>
            <person name="White M."/>
            <person name="Kvist S."/>
            <person name="Moncalvo J.-M."/>
        </authorList>
    </citation>
    <scope>NUCLEOTIDE SEQUENCE [LARGE SCALE GENOMIC DNA]</scope>
    <source>
        <strain evidence="3">COL-18-3</strain>
    </source>
</reference>
<gene>
    <name evidence="2" type="ORF">AX774_g2118</name>
</gene>
<dbReference type="AlphaFoldDB" id="A0A1R1PTT6"/>
<organism evidence="2 3">
    <name type="scientific">Zancudomyces culisetae</name>
    <name type="common">Gut fungus</name>
    <name type="synonym">Smittium culisetae</name>
    <dbReference type="NCBI Taxonomy" id="1213189"/>
    <lineage>
        <taxon>Eukaryota</taxon>
        <taxon>Fungi</taxon>
        <taxon>Fungi incertae sedis</taxon>
        <taxon>Zoopagomycota</taxon>
        <taxon>Kickxellomycotina</taxon>
        <taxon>Harpellomycetes</taxon>
        <taxon>Harpellales</taxon>
        <taxon>Legeriomycetaceae</taxon>
        <taxon>Zancudomyces</taxon>
    </lineage>
</organism>